<dbReference type="PANTHER" id="PTHR43201">
    <property type="entry name" value="ACYL-COA SYNTHETASE"/>
    <property type="match status" value="1"/>
</dbReference>
<dbReference type="Gene3D" id="3.30.300.30">
    <property type="match status" value="1"/>
</dbReference>
<feature type="domain" description="AMP-dependent synthetase/ligase" evidence="2">
    <location>
        <begin position="13"/>
        <end position="342"/>
    </location>
</feature>
<reference evidence="4 5" key="1">
    <citation type="submission" date="2018-04" db="EMBL/GenBank/DDBJ databases">
        <title>Genomic Encyclopedia of Type Strains, Phase IV (KMG-IV): sequencing the most valuable type-strain genomes for metagenomic binning, comparative biology and taxonomic classification.</title>
        <authorList>
            <person name="Goeker M."/>
        </authorList>
    </citation>
    <scope>NUCLEOTIDE SEQUENCE [LARGE SCALE GENOMIC DNA]</scope>
    <source>
        <strain evidence="4 5">DSM 45771</strain>
    </source>
</reference>
<gene>
    <name evidence="4" type="ORF">C8D89_110109</name>
</gene>
<feature type="compositionally biased region" description="Pro residues" evidence="1">
    <location>
        <begin position="132"/>
        <end position="145"/>
    </location>
</feature>
<keyword evidence="4" id="KW-0436">Ligase</keyword>
<dbReference type="PANTHER" id="PTHR43201:SF32">
    <property type="entry name" value="2-SUCCINYLBENZOATE--COA LIGASE, CHLOROPLASTIC_PEROXISOMAL"/>
    <property type="match status" value="1"/>
</dbReference>
<dbReference type="OrthoDB" id="9803968at2"/>
<protein>
    <submittedName>
        <fullName evidence="4">Bile acid-coenzyme A ligase</fullName>
    </submittedName>
</protein>
<dbReference type="InterPro" id="IPR000873">
    <property type="entry name" value="AMP-dep_synth/lig_dom"/>
</dbReference>
<evidence type="ECO:0000256" key="1">
    <source>
        <dbReference type="SAM" id="MobiDB-lite"/>
    </source>
</evidence>
<feature type="compositionally biased region" description="Basic and acidic residues" evidence="1">
    <location>
        <begin position="461"/>
        <end position="473"/>
    </location>
</feature>
<evidence type="ECO:0000313" key="5">
    <source>
        <dbReference type="Proteomes" id="UP000245639"/>
    </source>
</evidence>
<evidence type="ECO:0000313" key="4">
    <source>
        <dbReference type="EMBL" id="PVZ07956.1"/>
    </source>
</evidence>
<dbReference type="Pfam" id="PF13193">
    <property type="entry name" value="AMP-binding_C"/>
    <property type="match status" value="1"/>
</dbReference>
<keyword evidence="5" id="KW-1185">Reference proteome</keyword>
<name>A0A2U1F700_9PSEU</name>
<evidence type="ECO:0000259" key="2">
    <source>
        <dbReference type="Pfam" id="PF00501"/>
    </source>
</evidence>
<feature type="region of interest" description="Disordered" evidence="1">
    <location>
        <begin position="453"/>
        <end position="480"/>
    </location>
</feature>
<dbReference type="InterPro" id="IPR045851">
    <property type="entry name" value="AMP-bd_C_sf"/>
</dbReference>
<accession>A0A2U1F700</accession>
<sequence>MPEPLGETSTRLAATHPDRPAVTDDTSTWTFARLDAHADRWAHELAGHGVAHGDLVSIALPNVAGHYALTLAAWKLGAVPQPLSHRLAPGELAAVLEVVRPPVVAGLAPGTDPAVAPEGTTVLPLGHEPTGPATPPPPVPPPPAWKAPTSGGSTGRPKVILAGEPGTFETVTARAPVYRIEPDGTFLCTAPLCHNAPYLFSLLGLLTGNHVVLMGRFDAARAVELAATHAATWIYAVPTMMRRMVMLAERPALPALRTLFHIGAPCPPAVKRAVIDWLGPDRVLEGYAGTEAQARTTITGREWLEHPGSVGRVTGGEIEVRPVDPADDRVCAVGEVGEVWLRPEPGRVTYRYLGAEPRRRPDGWESLGDMGWFDAHGYLYLADRAADMIVVGGQNVYPAEVEAAVLEHPAVVSAVVVPAPDDDLGSVPHAVVQTDRDVTDAELDAHVAARLSPAKRPRAWRRSEGPLRDDAGKVRRSSLR</sequence>
<dbReference type="RefSeq" id="WP_116709697.1">
    <property type="nucleotide sequence ID" value="NZ_QEKW01000010.1"/>
</dbReference>
<dbReference type="SUPFAM" id="SSF56801">
    <property type="entry name" value="Acetyl-CoA synthetase-like"/>
    <property type="match status" value="1"/>
</dbReference>
<dbReference type="InterPro" id="IPR042099">
    <property type="entry name" value="ANL_N_sf"/>
</dbReference>
<feature type="region of interest" description="Disordered" evidence="1">
    <location>
        <begin position="125"/>
        <end position="154"/>
    </location>
</feature>
<dbReference type="GO" id="GO:0031956">
    <property type="term" value="F:medium-chain fatty acid-CoA ligase activity"/>
    <property type="evidence" value="ECO:0007669"/>
    <property type="project" value="TreeGrafter"/>
</dbReference>
<comment type="caution">
    <text evidence="4">The sequence shown here is derived from an EMBL/GenBank/DDBJ whole genome shotgun (WGS) entry which is preliminary data.</text>
</comment>
<feature type="region of interest" description="Disordered" evidence="1">
    <location>
        <begin position="1"/>
        <end position="24"/>
    </location>
</feature>
<dbReference type="Pfam" id="PF00501">
    <property type="entry name" value="AMP-binding"/>
    <property type="match status" value="1"/>
</dbReference>
<feature type="domain" description="AMP-binding enzyme C-terminal" evidence="3">
    <location>
        <begin position="400"/>
        <end position="459"/>
    </location>
</feature>
<dbReference type="EMBL" id="QEKW01000010">
    <property type="protein sequence ID" value="PVZ07956.1"/>
    <property type="molecule type" value="Genomic_DNA"/>
</dbReference>
<dbReference type="Gene3D" id="3.40.50.12780">
    <property type="entry name" value="N-terminal domain of ligase-like"/>
    <property type="match status" value="1"/>
</dbReference>
<organism evidence="4 5">
    <name type="scientific">Actinomycetospora cinnamomea</name>
    <dbReference type="NCBI Taxonomy" id="663609"/>
    <lineage>
        <taxon>Bacteria</taxon>
        <taxon>Bacillati</taxon>
        <taxon>Actinomycetota</taxon>
        <taxon>Actinomycetes</taxon>
        <taxon>Pseudonocardiales</taxon>
        <taxon>Pseudonocardiaceae</taxon>
        <taxon>Actinomycetospora</taxon>
    </lineage>
</organism>
<dbReference type="Proteomes" id="UP000245639">
    <property type="component" value="Unassembled WGS sequence"/>
</dbReference>
<dbReference type="GO" id="GO:0006631">
    <property type="term" value="P:fatty acid metabolic process"/>
    <property type="evidence" value="ECO:0007669"/>
    <property type="project" value="TreeGrafter"/>
</dbReference>
<proteinExistence type="predicted"/>
<dbReference type="AlphaFoldDB" id="A0A2U1F700"/>
<evidence type="ECO:0000259" key="3">
    <source>
        <dbReference type="Pfam" id="PF13193"/>
    </source>
</evidence>
<dbReference type="InterPro" id="IPR025110">
    <property type="entry name" value="AMP-bd_C"/>
</dbReference>